<dbReference type="PANTHER" id="PTHR23170:SF3">
    <property type="entry name" value="LEUCINE-RICH REPEAT-CONTAINING PROTEIN 45"/>
    <property type="match status" value="1"/>
</dbReference>
<evidence type="ECO:0000313" key="7">
    <source>
        <dbReference type="Proteomes" id="UP000230750"/>
    </source>
</evidence>
<evidence type="ECO:0000256" key="3">
    <source>
        <dbReference type="ARBA" id="ARBA00023054"/>
    </source>
</evidence>
<dbReference type="PANTHER" id="PTHR23170">
    <property type="entry name" value="NY-REN-58 ANTIGEN"/>
    <property type="match status" value="1"/>
</dbReference>
<evidence type="ECO:0000256" key="1">
    <source>
        <dbReference type="ARBA" id="ARBA00004300"/>
    </source>
</evidence>
<dbReference type="InterPro" id="IPR052116">
    <property type="entry name" value="Centro_Cilium_Assembly"/>
</dbReference>
<organism evidence="6 7">
    <name type="scientific">Stichopus japonicus</name>
    <name type="common">Sea cucumber</name>
    <dbReference type="NCBI Taxonomy" id="307972"/>
    <lineage>
        <taxon>Eukaryota</taxon>
        <taxon>Metazoa</taxon>
        <taxon>Echinodermata</taxon>
        <taxon>Eleutherozoa</taxon>
        <taxon>Echinozoa</taxon>
        <taxon>Holothuroidea</taxon>
        <taxon>Aspidochirotacea</taxon>
        <taxon>Aspidochirotida</taxon>
        <taxon>Stichopodidae</taxon>
        <taxon>Apostichopus</taxon>
    </lineage>
</organism>
<dbReference type="InterPro" id="IPR032675">
    <property type="entry name" value="LRR_dom_sf"/>
</dbReference>
<comment type="subcellular location">
    <subcellularLocation>
        <location evidence="1">Cytoplasm</location>
        <location evidence="1">Cytoskeleton</location>
        <location evidence="1">Microtubule organizing center</location>
        <location evidence="1">Centrosome</location>
    </subcellularLocation>
</comment>
<evidence type="ECO:0008006" key="8">
    <source>
        <dbReference type="Google" id="ProtNLM"/>
    </source>
</evidence>
<keyword evidence="7" id="KW-1185">Reference proteome</keyword>
<dbReference type="EMBL" id="MRZV01001060">
    <property type="protein sequence ID" value="PIK41026.1"/>
    <property type="molecule type" value="Genomic_DNA"/>
</dbReference>
<comment type="caution">
    <text evidence="6">The sequence shown here is derived from an EMBL/GenBank/DDBJ whole genome shotgun (WGS) entry which is preliminary data.</text>
</comment>
<dbReference type="Pfam" id="PF13516">
    <property type="entry name" value="LRR_6"/>
    <property type="match status" value="3"/>
</dbReference>
<dbReference type="SUPFAM" id="SSF52047">
    <property type="entry name" value="RNI-like"/>
    <property type="match status" value="1"/>
</dbReference>
<dbReference type="SMART" id="SM00368">
    <property type="entry name" value="LRR_RI"/>
    <property type="match status" value="4"/>
</dbReference>
<sequence>MHLACTQQRNCRREGTRVTNPHQNYGRRFSNNFLQNLKDNHIQPRRDFKFLDGSLGDINKHGSMKTSKLSSTLDLSTCSLSPETCEVLGRVLASDHYYDELKLSDCMIGDEGVKLLVQGLLTNVAIRNLDLKGNNLRGRELRQICLEWNSLGLDSSSFVSLAEGIAANTSLQELDLRSNQIHQDSASVLAKALCRNSTLDTIDLRWNTVGLVGGRALSSCFQHNKTLVKLQLAGNNIPQDVLNAVDASCRSNSDSLNMSSKHQTREQLLSREMRHVKKERKREVTDLMKRIDQQGDQLGRNEKNFLQKISRLQEALEERKTAFNALSAQLKSREAELVLTQQQVTEYKEITNRMKEEQSALNKRANDEIHIVKEEKGVMESRLVREIAELKDKNFTLEGRSVEVEQKNSHLQEQVYDLKEELTTTQAEMKVQATQAQEKLQKGHHRHQDIQKELSQQHATELSRLQAANDDTEKSYKERIRRLEDHRKEVEEELRKVKSQQLAERLNFEEQLMHTKQKVKEEEQQRSRQLEDRLRMVQLSKDELQQQYSQQSHQISELQARLTNSSVEVEALKRKLDELTQELAGKNNETEAVIGRLEQQYKRQVGRLEGQVLEMEQVKDKYLRIQQEITEQSRKHQTELSHKEGEILSLQDQIRRLEFDMVQARDDETQRASALQAAISSYVQGTPRSPMVTPRSMPWRTPYHLVKCWRMQEVTSDSQSCSERIKTRIGATSDTFFSSFPGMLMEMGLQSQCLSMFITAILIK</sequence>
<evidence type="ECO:0000256" key="2">
    <source>
        <dbReference type="ARBA" id="ARBA00022490"/>
    </source>
</evidence>
<evidence type="ECO:0000256" key="4">
    <source>
        <dbReference type="ARBA" id="ARBA00023212"/>
    </source>
</evidence>
<dbReference type="AlphaFoldDB" id="A0A2G8JZ21"/>
<proteinExistence type="predicted"/>
<dbReference type="GO" id="GO:0005813">
    <property type="term" value="C:centrosome"/>
    <property type="evidence" value="ECO:0007669"/>
    <property type="project" value="UniProtKB-SubCell"/>
</dbReference>
<feature type="coiled-coil region" evidence="5">
    <location>
        <begin position="401"/>
        <end position="439"/>
    </location>
</feature>
<dbReference type="Proteomes" id="UP000230750">
    <property type="component" value="Unassembled WGS sequence"/>
</dbReference>
<evidence type="ECO:0000313" key="6">
    <source>
        <dbReference type="EMBL" id="PIK41026.1"/>
    </source>
</evidence>
<dbReference type="STRING" id="307972.A0A2G8JZ21"/>
<protein>
    <recommendedName>
        <fullName evidence="8">Leucine-rich repeat-containing protein 45</fullName>
    </recommendedName>
</protein>
<keyword evidence="4" id="KW-0206">Cytoskeleton</keyword>
<feature type="coiled-coil region" evidence="5">
    <location>
        <begin position="615"/>
        <end position="667"/>
    </location>
</feature>
<dbReference type="GO" id="GO:0005886">
    <property type="term" value="C:plasma membrane"/>
    <property type="evidence" value="ECO:0007669"/>
    <property type="project" value="TreeGrafter"/>
</dbReference>
<reference evidence="6 7" key="1">
    <citation type="journal article" date="2017" name="PLoS Biol.">
        <title>The sea cucumber genome provides insights into morphological evolution and visceral regeneration.</title>
        <authorList>
            <person name="Zhang X."/>
            <person name="Sun L."/>
            <person name="Yuan J."/>
            <person name="Sun Y."/>
            <person name="Gao Y."/>
            <person name="Zhang L."/>
            <person name="Li S."/>
            <person name="Dai H."/>
            <person name="Hamel J.F."/>
            <person name="Liu C."/>
            <person name="Yu Y."/>
            <person name="Liu S."/>
            <person name="Lin W."/>
            <person name="Guo K."/>
            <person name="Jin S."/>
            <person name="Xu P."/>
            <person name="Storey K.B."/>
            <person name="Huan P."/>
            <person name="Zhang T."/>
            <person name="Zhou Y."/>
            <person name="Zhang J."/>
            <person name="Lin C."/>
            <person name="Li X."/>
            <person name="Xing L."/>
            <person name="Huo D."/>
            <person name="Sun M."/>
            <person name="Wang L."/>
            <person name="Mercier A."/>
            <person name="Li F."/>
            <person name="Yang H."/>
            <person name="Xiang J."/>
        </authorList>
    </citation>
    <scope>NUCLEOTIDE SEQUENCE [LARGE SCALE GENOMIC DNA]</scope>
    <source>
        <strain evidence="6">Shaxun</strain>
        <tissue evidence="6">Muscle</tissue>
    </source>
</reference>
<keyword evidence="3 5" id="KW-0175">Coiled coil</keyword>
<accession>A0A2G8JZ21</accession>
<feature type="coiled-coil region" evidence="5">
    <location>
        <begin position="473"/>
        <end position="589"/>
    </location>
</feature>
<gene>
    <name evidence="6" type="ORF">BSL78_22130</name>
</gene>
<dbReference type="Gene3D" id="3.80.10.10">
    <property type="entry name" value="Ribonuclease Inhibitor"/>
    <property type="match status" value="1"/>
</dbReference>
<dbReference type="OrthoDB" id="8436363at2759"/>
<keyword evidence="2" id="KW-0963">Cytoplasm</keyword>
<dbReference type="InterPro" id="IPR001611">
    <property type="entry name" value="Leu-rich_rpt"/>
</dbReference>
<evidence type="ECO:0000256" key="5">
    <source>
        <dbReference type="SAM" id="Coils"/>
    </source>
</evidence>
<name>A0A2G8JZ21_STIJA</name>